<sequence>MSGSSNRRTGRDGNTVDGAVVRYLESLDSGGSKATMRSPLSGFAAFCEREGIESVGTLETSDLREYAFALRERHIEGELKASTANTYFDYTRAFLSFCVREELLDRNPADTNRATEYLPEDKGDRTRQFWTPAQRRGIVAYASKRVDMALDGTIDVSREIAFRDRAIVVLLAEAGVRGAEIFRDTNDDVRDGLHWSDVDLEQKMIRVFGKSRQYEEAALPGAARDALQRYQRVLEPPSDDWPVFPTAHAPSKWGALRAAVDDYDGDRPIDDLLRDHEVVPLALTKEGGRQVMKRLSDEAPIELEDGHDYLQPHGARRALGAELYESGHSELAQSALRHKSIETTHEAYSDIQAADVADSIDEIRE</sequence>
<dbReference type="OrthoDB" id="194919at2157"/>
<gene>
    <name evidence="7" type="ORF">EA462_11955</name>
</gene>
<dbReference type="RefSeq" id="WP_124178773.1">
    <property type="nucleotide sequence ID" value="NZ_REFY01000004.1"/>
</dbReference>
<evidence type="ECO:0000256" key="3">
    <source>
        <dbReference type="ARBA" id="ARBA00023172"/>
    </source>
</evidence>
<proteinExistence type="predicted"/>
<dbReference type="InterPro" id="IPR044068">
    <property type="entry name" value="CB"/>
</dbReference>
<evidence type="ECO:0000256" key="2">
    <source>
        <dbReference type="ARBA" id="ARBA00023125"/>
    </source>
</evidence>
<dbReference type="GO" id="GO:0006310">
    <property type="term" value="P:DNA recombination"/>
    <property type="evidence" value="ECO:0007669"/>
    <property type="project" value="UniProtKB-KW"/>
</dbReference>
<keyword evidence="2 4" id="KW-0238">DNA-binding</keyword>
<evidence type="ECO:0000313" key="8">
    <source>
        <dbReference type="Proteomes" id="UP000273828"/>
    </source>
</evidence>
<dbReference type="Pfam" id="PF00589">
    <property type="entry name" value="Phage_integrase"/>
    <property type="match status" value="1"/>
</dbReference>
<keyword evidence="1" id="KW-0229">DNA integration</keyword>
<reference evidence="7 8" key="1">
    <citation type="submission" date="2018-10" db="EMBL/GenBank/DDBJ databases">
        <title>Natrarchaeobius chitinivorans gen. nov., sp. nov., and Natrarchaeobius haloalkaliphilus sp. nov., alkaliphilic, chitin-utilizing haloarchaea from hypersaline alkaline lakes.</title>
        <authorList>
            <person name="Sorokin D.Y."/>
            <person name="Elcheninov A.G."/>
            <person name="Kostrikina N.A."/>
            <person name="Bale N.J."/>
            <person name="Sinninghe Damste J.S."/>
            <person name="Khijniak T.V."/>
            <person name="Kublanov I.V."/>
            <person name="Toshchakov S.V."/>
        </authorList>
    </citation>
    <scope>NUCLEOTIDE SEQUENCE [LARGE SCALE GENOMIC DNA]</scope>
    <source>
        <strain evidence="7 8">AArcht-Sl</strain>
    </source>
</reference>
<dbReference type="GO" id="GO:0003677">
    <property type="term" value="F:DNA binding"/>
    <property type="evidence" value="ECO:0007669"/>
    <property type="project" value="UniProtKB-UniRule"/>
</dbReference>
<evidence type="ECO:0000256" key="1">
    <source>
        <dbReference type="ARBA" id="ARBA00022908"/>
    </source>
</evidence>
<protein>
    <submittedName>
        <fullName evidence="7">Integrase</fullName>
    </submittedName>
</protein>
<dbReference type="Proteomes" id="UP000273828">
    <property type="component" value="Unassembled WGS sequence"/>
</dbReference>
<evidence type="ECO:0000256" key="4">
    <source>
        <dbReference type="PROSITE-ProRule" id="PRU01248"/>
    </source>
</evidence>
<dbReference type="PANTHER" id="PTHR30349:SF41">
    <property type="entry name" value="INTEGRASE_RECOMBINASE PROTEIN MJ0367-RELATED"/>
    <property type="match status" value="1"/>
</dbReference>
<accession>A0A3N6P1U6</accession>
<dbReference type="PROSITE" id="PS51900">
    <property type="entry name" value="CB"/>
    <property type="match status" value="1"/>
</dbReference>
<keyword evidence="8" id="KW-1185">Reference proteome</keyword>
<keyword evidence="3" id="KW-0233">DNA recombination</keyword>
<dbReference type="PANTHER" id="PTHR30349">
    <property type="entry name" value="PHAGE INTEGRASE-RELATED"/>
    <property type="match status" value="1"/>
</dbReference>
<dbReference type="InterPro" id="IPR010998">
    <property type="entry name" value="Integrase_recombinase_N"/>
</dbReference>
<evidence type="ECO:0000259" key="5">
    <source>
        <dbReference type="PROSITE" id="PS51898"/>
    </source>
</evidence>
<dbReference type="InterPro" id="IPR011010">
    <property type="entry name" value="DNA_brk_join_enz"/>
</dbReference>
<dbReference type="GO" id="GO:0015074">
    <property type="term" value="P:DNA integration"/>
    <property type="evidence" value="ECO:0007669"/>
    <property type="project" value="UniProtKB-KW"/>
</dbReference>
<dbReference type="InterPro" id="IPR002104">
    <property type="entry name" value="Integrase_catalytic"/>
</dbReference>
<organism evidence="7 8">
    <name type="scientific">Natrarchaeobius halalkaliphilus</name>
    <dbReference type="NCBI Taxonomy" id="1679091"/>
    <lineage>
        <taxon>Archaea</taxon>
        <taxon>Methanobacteriati</taxon>
        <taxon>Methanobacteriota</taxon>
        <taxon>Stenosarchaea group</taxon>
        <taxon>Halobacteria</taxon>
        <taxon>Halobacteriales</taxon>
        <taxon>Natrialbaceae</taxon>
        <taxon>Natrarchaeobius</taxon>
    </lineage>
</organism>
<dbReference type="EMBL" id="REFY01000004">
    <property type="protein sequence ID" value="RQG89085.1"/>
    <property type="molecule type" value="Genomic_DNA"/>
</dbReference>
<comment type="caution">
    <text evidence="7">The sequence shown here is derived from an EMBL/GenBank/DDBJ whole genome shotgun (WGS) entry which is preliminary data.</text>
</comment>
<dbReference type="Gene3D" id="1.10.150.130">
    <property type="match status" value="1"/>
</dbReference>
<evidence type="ECO:0000313" key="7">
    <source>
        <dbReference type="EMBL" id="RQG89085.1"/>
    </source>
</evidence>
<dbReference type="SUPFAM" id="SSF56349">
    <property type="entry name" value="DNA breaking-rejoining enzymes"/>
    <property type="match status" value="1"/>
</dbReference>
<dbReference type="Gene3D" id="1.10.443.10">
    <property type="entry name" value="Intergrase catalytic core"/>
    <property type="match status" value="1"/>
</dbReference>
<dbReference type="InterPro" id="IPR013762">
    <property type="entry name" value="Integrase-like_cat_sf"/>
</dbReference>
<feature type="domain" description="Core-binding (CB)" evidence="6">
    <location>
        <begin position="14"/>
        <end position="99"/>
    </location>
</feature>
<evidence type="ECO:0000259" key="6">
    <source>
        <dbReference type="PROSITE" id="PS51900"/>
    </source>
</evidence>
<dbReference type="PROSITE" id="PS51898">
    <property type="entry name" value="TYR_RECOMBINASE"/>
    <property type="match status" value="1"/>
</dbReference>
<dbReference type="AlphaFoldDB" id="A0A3N6P1U6"/>
<dbReference type="InterPro" id="IPR050090">
    <property type="entry name" value="Tyrosine_recombinase_XerCD"/>
</dbReference>
<feature type="domain" description="Tyr recombinase" evidence="5">
    <location>
        <begin position="136"/>
        <end position="361"/>
    </location>
</feature>
<name>A0A3N6P1U6_9EURY</name>